<dbReference type="InterPro" id="IPR052904">
    <property type="entry name" value="Acyl-CoA_dehydrogenase-like"/>
</dbReference>
<evidence type="ECO:0000259" key="8">
    <source>
        <dbReference type="Pfam" id="PF02770"/>
    </source>
</evidence>
<dbReference type="InterPro" id="IPR009100">
    <property type="entry name" value="AcylCoA_DH/oxidase_NM_dom_sf"/>
</dbReference>
<dbReference type="PANTHER" id="PTHR42707">
    <property type="entry name" value="ACYL-COA DEHYDROGENASE"/>
    <property type="match status" value="1"/>
</dbReference>
<evidence type="ECO:0000256" key="5">
    <source>
        <dbReference type="RuleBase" id="RU362125"/>
    </source>
</evidence>
<evidence type="ECO:0000256" key="4">
    <source>
        <dbReference type="ARBA" id="ARBA00022827"/>
    </source>
</evidence>
<gene>
    <name evidence="10" type="ORF">GCM10009745_14620</name>
</gene>
<evidence type="ECO:0000256" key="3">
    <source>
        <dbReference type="ARBA" id="ARBA00022630"/>
    </source>
</evidence>
<dbReference type="InterPro" id="IPR006089">
    <property type="entry name" value="Acyl-CoA_DH_CS"/>
</dbReference>
<organism evidence="10 11">
    <name type="scientific">Kribbella yunnanensis</name>
    <dbReference type="NCBI Taxonomy" id="190194"/>
    <lineage>
        <taxon>Bacteria</taxon>
        <taxon>Bacillati</taxon>
        <taxon>Actinomycetota</taxon>
        <taxon>Actinomycetes</taxon>
        <taxon>Propionibacteriales</taxon>
        <taxon>Kribbellaceae</taxon>
        <taxon>Kribbella</taxon>
    </lineage>
</organism>
<dbReference type="Pfam" id="PF02770">
    <property type="entry name" value="Acyl-CoA_dh_M"/>
    <property type="match status" value="1"/>
</dbReference>
<feature type="region of interest" description="Disordered" evidence="6">
    <location>
        <begin position="362"/>
        <end position="445"/>
    </location>
</feature>
<sequence>MADPFAVTNQAPPLQGVNFFTSDAALGDALRPYGDLAADPGLVRVGAVAGSEEALSHALPANQNPPVLRTHDRYGNRVDEVDFHPSWHWLMEKAVGFGLQAAPWTSSGPSPHLTRAAGFYVWSQVEPGHGCPISMTYAAVPALRADERLAAEWIPRLASTEYDVRRLPGAAKRGALAGMGMTEKQGGSDVRANLTTATPAGGDGEYLLDGHKWFCSAPQVDVFLVLAQAPDGLSCFVVPRVLADGNRNTFALQRLKDKLGNRSNASSEVEFHSTVGYRLGDEGAGVRTIIEMVAATRLDCVLGSAALQRRALVEATWHTHHRSAFGSLLSDKPAMLNVLADLALESEAATALAMRLAAAADASTTRGDGDESRPQAHSEAERGAAAHTHGDGAGLGPLPSQQAGAAGPGGWSEAERRAAAAHTRGDGPGLGIHPSQRAGAAGPVSPEQEAAFRRIGLPLAKFWVCKRTSFVVAEALECLGGNGFVEESGLPLLFRESPLNSIWEGSGNVNALDVLRALRRPESLEAWLVEVGAAQGADNRLDAAVNDVLQALADVEGAEAGARRLAARMALCLQGSLLVRYSTPAMADAFVASRLAGDWGGVFGTLPRTTPFREIVERTIG</sequence>
<comment type="similarity">
    <text evidence="2 5">Belongs to the acyl-CoA dehydrogenase family.</text>
</comment>
<evidence type="ECO:0000256" key="2">
    <source>
        <dbReference type="ARBA" id="ARBA00009347"/>
    </source>
</evidence>
<proteinExistence type="inferred from homology"/>
<keyword evidence="4 5" id="KW-0274">FAD</keyword>
<comment type="caution">
    <text evidence="10">The sequence shown here is derived from an EMBL/GenBank/DDBJ whole genome shotgun (WGS) entry which is preliminary data.</text>
</comment>
<keyword evidence="3 5" id="KW-0285">Flavoprotein</keyword>
<dbReference type="SUPFAM" id="SSF47203">
    <property type="entry name" value="Acyl-CoA dehydrogenase C-terminal domain-like"/>
    <property type="match status" value="1"/>
</dbReference>
<dbReference type="InterPro" id="IPR041504">
    <property type="entry name" value="AidB_N"/>
</dbReference>
<feature type="compositionally biased region" description="Basic and acidic residues" evidence="6">
    <location>
        <begin position="367"/>
        <end position="390"/>
    </location>
</feature>
<name>A0ABP4SH12_9ACTN</name>
<evidence type="ECO:0000313" key="11">
    <source>
        <dbReference type="Proteomes" id="UP001500280"/>
    </source>
</evidence>
<reference evidence="11" key="1">
    <citation type="journal article" date="2019" name="Int. J. Syst. Evol. Microbiol.">
        <title>The Global Catalogue of Microorganisms (GCM) 10K type strain sequencing project: providing services to taxonomists for standard genome sequencing and annotation.</title>
        <authorList>
            <consortium name="The Broad Institute Genomics Platform"/>
            <consortium name="The Broad Institute Genome Sequencing Center for Infectious Disease"/>
            <person name="Wu L."/>
            <person name="Ma J."/>
        </authorList>
    </citation>
    <scope>NUCLEOTIDE SEQUENCE [LARGE SCALE GENOMIC DNA]</scope>
    <source>
        <strain evidence="11">JCM 14307</strain>
    </source>
</reference>
<dbReference type="Gene3D" id="6.10.250.600">
    <property type="match status" value="1"/>
</dbReference>
<feature type="domain" description="Acyl-CoA oxidase/dehydrogenase middle" evidence="8">
    <location>
        <begin position="179"/>
        <end position="272"/>
    </location>
</feature>
<feature type="domain" description="Acyl-CoA dehydrogenase/oxidase C-terminal" evidence="7">
    <location>
        <begin position="454"/>
        <end position="518"/>
    </location>
</feature>
<dbReference type="Pfam" id="PF18158">
    <property type="entry name" value="AidB_N"/>
    <property type="match status" value="1"/>
</dbReference>
<dbReference type="Gene3D" id="2.40.110.20">
    <property type="match status" value="1"/>
</dbReference>
<dbReference type="PANTHER" id="PTHR42707:SF3">
    <property type="entry name" value="ACYL-COA DEHYDROGENASE AIDB-RELATED"/>
    <property type="match status" value="1"/>
</dbReference>
<comment type="cofactor">
    <cofactor evidence="1 5">
        <name>FAD</name>
        <dbReference type="ChEBI" id="CHEBI:57692"/>
    </cofactor>
</comment>
<accession>A0ABP4SH12</accession>
<dbReference type="PROSITE" id="PS00072">
    <property type="entry name" value="ACYL_COA_DH_1"/>
    <property type="match status" value="1"/>
</dbReference>
<keyword evidence="5" id="KW-0560">Oxidoreductase</keyword>
<dbReference type="InterPro" id="IPR036250">
    <property type="entry name" value="AcylCo_DH-like_C"/>
</dbReference>
<dbReference type="RefSeq" id="WP_344146972.1">
    <property type="nucleotide sequence ID" value="NZ_BAAANF010000004.1"/>
</dbReference>
<dbReference type="SUPFAM" id="SSF56645">
    <property type="entry name" value="Acyl-CoA dehydrogenase NM domain-like"/>
    <property type="match status" value="1"/>
</dbReference>
<feature type="domain" description="Acyl-CoA dehydrogenase/oxidase C-terminal" evidence="7">
    <location>
        <begin position="283"/>
        <end position="366"/>
    </location>
</feature>
<evidence type="ECO:0000259" key="7">
    <source>
        <dbReference type="Pfam" id="PF00441"/>
    </source>
</evidence>
<dbReference type="InterPro" id="IPR006091">
    <property type="entry name" value="Acyl-CoA_Oxase/DH_mid-dom"/>
</dbReference>
<evidence type="ECO:0000256" key="6">
    <source>
        <dbReference type="SAM" id="MobiDB-lite"/>
    </source>
</evidence>
<evidence type="ECO:0008006" key="12">
    <source>
        <dbReference type="Google" id="ProtNLM"/>
    </source>
</evidence>
<dbReference type="EMBL" id="BAAANF010000004">
    <property type="protein sequence ID" value="GAA1672820.1"/>
    <property type="molecule type" value="Genomic_DNA"/>
</dbReference>
<feature type="domain" description="Adaptive response protein AidB N-terminal" evidence="9">
    <location>
        <begin position="9"/>
        <end position="163"/>
    </location>
</feature>
<keyword evidence="11" id="KW-1185">Reference proteome</keyword>
<dbReference type="Gene3D" id="1.20.140.10">
    <property type="entry name" value="Butyryl-CoA Dehydrogenase, subunit A, domain 3"/>
    <property type="match status" value="1"/>
</dbReference>
<evidence type="ECO:0000313" key="10">
    <source>
        <dbReference type="EMBL" id="GAA1672820.1"/>
    </source>
</evidence>
<evidence type="ECO:0000259" key="9">
    <source>
        <dbReference type="Pfam" id="PF18158"/>
    </source>
</evidence>
<evidence type="ECO:0000256" key="1">
    <source>
        <dbReference type="ARBA" id="ARBA00001974"/>
    </source>
</evidence>
<dbReference type="InterPro" id="IPR009075">
    <property type="entry name" value="AcylCo_DH/oxidase_C"/>
</dbReference>
<dbReference type="Pfam" id="PF00441">
    <property type="entry name" value="Acyl-CoA_dh_1"/>
    <property type="match status" value="2"/>
</dbReference>
<protein>
    <recommendedName>
        <fullName evidence="12">DNA alkylation response protein</fullName>
    </recommendedName>
</protein>
<feature type="compositionally biased region" description="Low complexity" evidence="6">
    <location>
        <begin position="396"/>
        <end position="405"/>
    </location>
</feature>
<dbReference type="Proteomes" id="UP001500280">
    <property type="component" value="Unassembled WGS sequence"/>
</dbReference>